<keyword evidence="7 8" id="KW-0407">Ion channel</keyword>
<comment type="subcellular location">
    <subcellularLocation>
        <location evidence="1">Membrane</location>
        <topology evidence="1">Multi-pass membrane protein</topology>
    </subcellularLocation>
</comment>
<feature type="transmembrane region" description="Helical" evidence="9">
    <location>
        <begin position="65"/>
        <end position="87"/>
    </location>
</feature>
<dbReference type="InterPro" id="IPR013099">
    <property type="entry name" value="K_chnl_dom"/>
</dbReference>
<proteinExistence type="inferred from homology"/>
<dbReference type="GO" id="GO:0022841">
    <property type="term" value="F:potassium ion leak channel activity"/>
    <property type="evidence" value="ECO:0007669"/>
    <property type="project" value="TreeGrafter"/>
</dbReference>
<dbReference type="PANTHER" id="PTHR11003">
    <property type="entry name" value="POTASSIUM CHANNEL, SUBFAMILY K"/>
    <property type="match status" value="1"/>
</dbReference>
<dbReference type="EMBL" id="CVRI01000019">
    <property type="protein sequence ID" value="CRK90411.1"/>
    <property type="molecule type" value="Genomic_DNA"/>
</dbReference>
<organism evidence="11 12">
    <name type="scientific">Clunio marinus</name>
    <dbReference type="NCBI Taxonomy" id="568069"/>
    <lineage>
        <taxon>Eukaryota</taxon>
        <taxon>Metazoa</taxon>
        <taxon>Ecdysozoa</taxon>
        <taxon>Arthropoda</taxon>
        <taxon>Hexapoda</taxon>
        <taxon>Insecta</taxon>
        <taxon>Pterygota</taxon>
        <taxon>Neoptera</taxon>
        <taxon>Endopterygota</taxon>
        <taxon>Diptera</taxon>
        <taxon>Nematocera</taxon>
        <taxon>Chironomoidea</taxon>
        <taxon>Chironomidae</taxon>
        <taxon>Clunio</taxon>
    </lineage>
</organism>
<feature type="domain" description="Potassium channel" evidence="10">
    <location>
        <begin position="169"/>
        <end position="225"/>
    </location>
</feature>
<dbReference type="Gene3D" id="1.10.287.70">
    <property type="match status" value="1"/>
</dbReference>
<keyword evidence="2 8" id="KW-0813">Transport</keyword>
<dbReference type="Proteomes" id="UP000183832">
    <property type="component" value="Unassembled WGS sequence"/>
</dbReference>
<dbReference type="Pfam" id="PF07885">
    <property type="entry name" value="Ion_trans_2"/>
    <property type="match status" value="2"/>
</dbReference>
<dbReference type="PRINTS" id="PR01333">
    <property type="entry name" value="2POREKCHANEL"/>
</dbReference>
<evidence type="ECO:0000256" key="4">
    <source>
        <dbReference type="ARBA" id="ARBA00022989"/>
    </source>
</evidence>
<dbReference type="STRING" id="568069.A0A1J1HR05"/>
<dbReference type="GO" id="GO:0030322">
    <property type="term" value="P:stabilization of membrane potential"/>
    <property type="evidence" value="ECO:0007669"/>
    <property type="project" value="TreeGrafter"/>
</dbReference>
<keyword evidence="12" id="KW-1185">Reference proteome</keyword>
<evidence type="ECO:0000256" key="2">
    <source>
        <dbReference type="ARBA" id="ARBA00022448"/>
    </source>
</evidence>
<evidence type="ECO:0000259" key="10">
    <source>
        <dbReference type="Pfam" id="PF07885"/>
    </source>
</evidence>
<dbReference type="SUPFAM" id="SSF81324">
    <property type="entry name" value="Voltage-gated potassium channels"/>
    <property type="match status" value="2"/>
</dbReference>
<dbReference type="AlphaFoldDB" id="A0A1J1HR05"/>
<feature type="transmembrane region" description="Helical" evidence="9">
    <location>
        <begin position="256"/>
        <end position="277"/>
    </location>
</feature>
<evidence type="ECO:0000313" key="11">
    <source>
        <dbReference type="EMBL" id="CRK90411.1"/>
    </source>
</evidence>
<evidence type="ECO:0000256" key="9">
    <source>
        <dbReference type="SAM" id="Phobius"/>
    </source>
</evidence>
<evidence type="ECO:0000256" key="3">
    <source>
        <dbReference type="ARBA" id="ARBA00022692"/>
    </source>
</evidence>
<evidence type="ECO:0000256" key="7">
    <source>
        <dbReference type="ARBA" id="ARBA00023303"/>
    </source>
</evidence>
<keyword evidence="6 9" id="KW-0472">Membrane</keyword>
<evidence type="ECO:0000256" key="6">
    <source>
        <dbReference type="ARBA" id="ARBA00023136"/>
    </source>
</evidence>
<sequence>MADDDIFVKRVDFEVNNNQTTPIIPTNINGNAIINDIEKSNEPEAAPSCTTKFCIFLEKFGIKSALSHIGLLLSLGLFCYGGGWVFVTLERPALEANEAELRASITIAREKFIEVILDAHTEDYLDIQYLTEQLEEYEQTAQDAVEGNLQLVFEKSNDTEVEKFPAKGEKWSIMQAVFFAATVCTTIGYGNIVPATFEGRLFCIFFAIIGIPFTLTVIADYGNLFANSVSWIAKRCKSMKMCNKDSKIRKFKGRKWLYAIGAVIFLGIYISAGAAVFDEWEEGWTFFDGFYFCFITVTTVGFGDLVPGEYLMLLCTVYILIGLALTSTIIELVRRQYIQSWQKLQQMKLGSFADSLKRLGEAHGAIDVNDLRSILSVVSMPKRDKKDKKNSEGEVDTLEELTKAILREVKVKQIEKPKLVQIIIYESSV</sequence>
<dbReference type="GO" id="GO:0015271">
    <property type="term" value="F:outward rectifier potassium channel activity"/>
    <property type="evidence" value="ECO:0007669"/>
    <property type="project" value="TreeGrafter"/>
</dbReference>
<keyword evidence="3 8" id="KW-0812">Transmembrane</keyword>
<evidence type="ECO:0000313" key="12">
    <source>
        <dbReference type="Proteomes" id="UP000183832"/>
    </source>
</evidence>
<feature type="transmembrane region" description="Helical" evidence="9">
    <location>
        <begin position="199"/>
        <end position="219"/>
    </location>
</feature>
<reference evidence="11 12" key="1">
    <citation type="submission" date="2015-04" db="EMBL/GenBank/DDBJ databases">
        <authorList>
            <person name="Syromyatnikov M.Y."/>
            <person name="Popov V.N."/>
        </authorList>
    </citation>
    <scope>NUCLEOTIDE SEQUENCE [LARGE SCALE GENOMIC DNA]</scope>
</reference>
<dbReference type="OrthoDB" id="297496at2759"/>
<feature type="domain" description="Potassium channel" evidence="10">
    <location>
        <begin position="265"/>
        <end position="335"/>
    </location>
</feature>
<dbReference type="PANTHER" id="PTHR11003:SF142">
    <property type="entry name" value="POTASSIUM CHANNEL DOMAIN-CONTAINING PROTEIN"/>
    <property type="match status" value="1"/>
</dbReference>
<feature type="transmembrane region" description="Helical" evidence="9">
    <location>
        <begin position="173"/>
        <end position="193"/>
    </location>
</feature>
<accession>A0A1J1HR05</accession>
<keyword evidence="4 9" id="KW-1133">Transmembrane helix</keyword>
<name>A0A1J1HR05_9DIPT</name>
<gene>
    <name evidence="11" type="ORF">CLUMA_CG004127</name>
</gene>
<feature type="transmembrane region" description="Helical" evidence="9">
    <location>
        <begin position="310"/>
        <end position="333"/>
    </location>
</feature>
<evidence type="ECO:0000256" key="5">
    <source>
        <dbReference type="ARBA" id="ARBA00023065"/>
    </source>
</evidence>
<comment type="similarity">
    <text evidence="8">Belongs to the two pore domain potassium channel (TC 1.A.1.8) family.</text>
</comment>
<protein>
    <submittedName>
        <fullName evidence="11">CLUMA_CG004127, isoform A</fullName>
    </submittedName>
</protein>
<evidence type="ECO:0000256" key="8">
    <source>
        <dbReference type="RuleBase" id="RU003857"/>
    </source>
</evidence>
<dbReference type="GO" id="GO:0005886">
    <property type="term" value="C:plasma membrane"/>
    <property type="evidence" value="ECO:0007669"/>
    <property type="project" value="TreeGrafter"/>
</dbReference>
<evidence type="ECO:0000256" key="1">
    <source>
        <dbReference type="ARBA" id="ARBA00004141"/>
    </source>
</evidence>
<dbReference type="InterPro" id="IPR003280">
    <property type="entry name" value="2pore_dom_K_chnl"/>
</dbReference>
<keyword evidence="5 8" id="KW-0406">Ion transport</keyword>